<name>A0A812C031_ACAPH</name>
<reference evidence="3" key="1">
    <citation type="submission" date="2021-01" db="EMBL/GenBank/DDBJ databases">
        <authorList>
            <person name="Li R."/>
            <person name="Bekaert M."/>
        </authorList>
    </citation>
    <scope>NUCLEOTIDE SEQUENCE</scope>
    <source>
        <strain evidence="3">Farmed</strain>
    </source>
</reference>
<comment type="caution">
    <text evidence="3">The sequence shown here is derived from an EMBL/GenBank/DDBJ whole genome shotgun (WGS) entry which is preliminary data.</text>
</comment>
<gene>
    <name evidence="3" type="ORF">SPHA_28748</name>
</gene>
<feature type="signal peptide" evidence="2">
    <location>
        <begin position="1"/>
        <end position="19"/>
    </location>
</feature>
<feature type="transmembrane region" description="Helical" evidence="1">
    <location>
        <begin position="182"/>
        <end position="201"/>
    </location>
</feature>
<feature type="transmembrane region" description="Helical" evidence="1">
    <location>
        <begin position="213"/>
        <end position="234"/>
    </location>
</feature>
<evidence type="ECO:0000256" key="1">
    <source>
        <dbReference type="SAM" id="Phobius"/>
    </source>
</evidence>
<keyword evidence="4" id="KW-1185">Reference proteome</keyword>
<evidence type="ECO:0000313" key="3">
    <source>
        <dbReference type="EMBL" id="CAE1254064.1"/>
    </source>
</evidence>
<accession>A0A812C031</accession>
<feature type="chain" id="PRO_5032506885" evidence="2">
    <location>
        <begin position="20"/>
        <end position="301"/>
    </location>
</feature>
<sequence length="301" mass="34858">MRMKESFLFFSFLLTHCKSDNKPGVYFCLTHDRLSLSLSLSPIPSFFLSLSLSPIRSFFLSLSPIPSSFFLSLSPIPSFFPSLSPSLLFILSFSFFHVNASTKLSIDLFNPIIYLFIYLSIYLSIYLTVYLTVYLSTVRPRLCLSVFSSPLYSFSFFVTSSFSLSSSNSFPSTSTLPPPPLFPVSFLFFILTPIFYFSFSFQLHSTLYSTLPFLFSFFFRFLLFFLLLFFFLFFTSPFYSPSQIIPSRRATSSLSVFDSHTHVFDEIQSMRRRSKTHCHSHSEWIDDTQIICKETTRSDQE</sequence>
<proteinExistence type="predicted"/>
<evidence type="ECO:0000313" key="4">
    <source>
        <dbReference type="Proteomes" id="UP000597762"/>
    </source>
</evidence>
<evidence type="ECO:0000256" key="2">
    <source>
        <dbReference type="SAM" id="SignalP"/>
    </source>
</evidence>
<feature type="transmembrane region" description="Helical" evidence="1">
    <location>
        <begin position="69"/>
        <end position="92"/>
    </location>
</feature>
<feature type="transmembrane region" description="Helical" evidence="1">
    <location>
        <begin position="142"/>
        <end position="162"/>
    </location>
</feature>
<keyword evidence="1" id="KW-1133">Transmembrane helix</keyword>
<keyword evidence="1" id="KW-0812">Transmembrane</keyword>
<dbReference type="AlphaFoldDB" id="A0A812C031"/>
<protein>
    <submittedName>
        <fullName evidence="3">Uncharacterized protein</fullName>
    </submittedName>
</protein>
<organism evidence="3 4">
    <name type="scientific">Acanthosepion pharaonis</name>
    <name type="common">Pharaoh cuttlefish</name>
    <name type="synonym">Sepia pharaonis</name>
    <dbReference type="NCBI Taxonomy" id="158019"/>
    <lineage>
        <taxon>Eukaryota</taxon>
        <taxon>Metazoa</taxon>
        <taxon>Spiralia</taxon>
        <taxon>Lophotrochozoa</taxon>
        <taxon>Mollusca</taxon>
        <taxon>Cephalopoda</taxon>
        <taxon>Coleoidea</taxon>
        <taxon>Decapodiformes</taxon>
        <taxon>Sepiida</taxon>
        <taxon>Sepiina</taxon>
        <taxon>Sepiidae</taxon>
        <taxon>Acanthosepion</taxon>
    </lineage>
</organism>
<feature type="transmembrane region" description="Helical" evidence="1">
    <location>
        <begin position="112"/>
        <end position="135"/>
    </location>
</feature>
<dbReference type="Proteomes" id="UP000597762">
    <property type="component" value="Unassembled WGS sequence"/>
</dbReference>
<keyword evidence="1" id="KW-0472">Membrane</keyword>
<dbReference type="EMBL" id="CAHIKZ030001131">
    <property type="protein sequence ID" value="CAE1254064.1"/>
    <property type="molecule type" value="Genomic_DNA"/>
</dbReference>
<keyword evidence="2" id="KW-0732">Signal</keyword>